<proteinExistence type="predicted"/>
<evidence type="ECO:0000313" key="1">
    <source>
        <dbReference type="EMBL" id="KAK2942766.1"/>
    </source>
</evidence>
<sequence>MSNKGISLTPNPAQTRRLLHRLAFQPLTTLNASVSQRLSSALAISLPLNLLPTRLLHFIAGSLSSFSRVSYSVGFVMDSSRLPQTC</sequence>
<accession>A0ABQ9WTF8</accession>
<gene>
    <name evidence="1" type="ORF">BLNAU_22322</name>
</gene>
<name>A0ABQ9WTF8_9EUKA</name>
<dbReference type="EMBL" id="JARBJD010000384">
    <property type="protein sequence ID" value="KAK2942766.1"/>
    <property type="molecule type" value="Genomic_DNA"/>
</dbReference>
<protein>
    <submittedName>
        <fullName evidence="1">Uncharacterized protein</fullName>
    </submittedName>
</protein>
<organism evidence="1 2">
    <name type="scientific">Blattamonas nauphoetae</name>
    <dbReference type="NCBI Taxonomy" id="2049346"/>
    <lineage>
        <taxon>Eukaryota</taxon>
        <taxon>Metamonada</taxon>
        <taxon>Preaxostyla</taxon>
        <taxon>Oxymonadida</taxon>
        <taxon>Blattamonas</taxon>
    </lineage>
</organism>
<evidence type="ECO:0000313" key="2">
    <source>
        <dbReference type="Proteomes" id="UP001281761"/>
    </source>
</evidence>
<comment type="caution">
    <text evidence="1">The sequence shown here is derived from an EMBL/GenBank/DDBJ whole genome shotgun (WGS) entry which is preliminary data.</text>
</comment>
<dbReference type="Proteomes" id="UP001281761">
    <property type="component" value="Unassembled WGS sequence"/>
</dbReference>
<reference evidence="1 2" key="1">
    <citation type="journal article" date="2022" name="bioRxiv">
        <title>Genomics of Preaxostyla Flagellates Illuminates Evolutionary Transitions and the Path Towards Mitochondrial Loss.</title>
        <authorList>
            <person name="Novak L.V.F."/>
            <person name="Treitli S.C."/>
            <person name="Pyrih J."/>
            <person name="Halakuc P."/>
            <person name="Pipaliya S.V."/>
            <person name="Vacek V."/>
            <person name="Brzon O."/>
            <person name="Soukal P."/>
            <person name="Eme L."/>
            <person name="Dacks J.B."/>
            <person name="Karnkowska A."/>
            <person name="Elias M."/>
            <person name="Hampl V."/>
        </authorList>
    </citation>
    <scope>NUCLEOTIDE SEQUENCE [LARGE SCALE GENOMIC DNA]</scope>
    <source>
        <strain evidence="1">NAU3</strain>
        <tissue evidence="1">Gut</tissue>
    </source>
</reference>
<keyword evidence="2" id="KW-1185">Reference proteome</keyword>